<dbReference type="PANTHER" id="PTHR43818:SF11">
    <property type="entry name" value="BCDNA.GH03377"/>
    <property type="match status" value="1"/>
</dbReference>
<dbReference type="Pfam" id="PF01408">
    <property type="entry name" value="GFO_IDH_MocA"/>
    <property type="match status" value="1"/>
</dbReference>
<dbReference type="Gene3D" id="3.40.50.720">
    <property type="entry name" value="NAD(P)-binding Rossmann-like Domain"/>
    <property type="match status" value="1"/>
</dbReference>
<feature type="domain" description="Gfo/Idh/MocA-like oxidoreductase N-terminal" evidence="2">
    <location>
        <begin position="4"/>
        <end position="120"/>
    </location>
</feature>
<dbReference type="Proteomes" id="UP000683139">
    <property type="component" value="Unassembled WGS sequence"/>
</dbReference>
<dbReference type="SUPFAM" id="SSF55347">
    <property type="entry name" value="Glyceraldehyde-3-phosphate dehydrogenase-like, C-terminal domain"/>
    <property type="match status" value="1"/>
</dbReference>
<dbReference type="InterPro" id="IPR055170">
    <property type="entry name" value="GFO_IDH_MocA-like_dom"/>
</dbReference>
<evidence type="ECO:0000259" key="3">
    <source>
        <dbReference type="Pfam" id="PF22725"/>
    </source>
</evidence>
<dbReference type="RefSeq" id="WP_213517957.1">
    <property type="nucleotide sequence ID" value="NZ_BOSE01000007.1"/>
</dbReference>
<reference evidence="4" key="1">
    <citation type="submission" date="2021-03" db="EMBL/GenBank/DDBJ databases">
        <title>Antimicrobial resistance genes in bacteria isolated from Japanese honey, and their potential for conferring macrolide and lincosamide resistance in the American foulbrood pathogen Paenibacillus larvae.</title>
        <authorList>
            <person name="Okamoto M."/>
            <person name="Kumagai M."/>
            <person name="Kanamori H."/>
            <person name="Takamatsu D."/>
        </authorList>
    </citation>
    <scope>NUCLEOTIDE SEQUENCE</scope>
    <source>
        <strain evidence="4">J40TS1</strain>
    </source>
</reference>
<protein>
    <submittedName>
        <fullName evidence="4">Dehydrogenase</fullName>
    </submittedName>
</protein>
<gene>
    <name evidence="4" type="ORF">J40TS1_36590</name>
</gene>
<keyword evidence="5" id="KW-1185">Reference proteome</keyword>
<comment type="caution">
    <text evidence="4">The sequence shown here is derived from an EMBL/GenBank/DDBJ whole genome shotgun (WGS) entry which is preliminary data.</text>
</comment>
<dbReference type="Gene3D" id="3.30.360.10">
    <property type="entry name" value="Dihydrodipicolinate Reductase, domain 2"/>
    <property type="match status" value="1"/>
</dbReference>
<feature type="domain" description="GFO/IDH/MocA-like oxidoreductase" evidence="3">
    <location>
        <begin position="130"/>
        <end position="265"/>
    </location>
</feature>
<accession>A0A919YP32</accession>
<dbReference type="GO" id="GO:0000166">
    <property type="term" value="F:nucleotide binding"/>
    <property type="evidence" value="ECO:0007669"/>
    <property type="project" value="InterPro"/>
</dbReference>
<evidence type="ECO:0000259" key="2">
    <source>
        <dbReference type="Pfam" id="PF01408"/>
    </source>
</evidence>
<dbReference type="SUPFAM" id="SSF51735">
    <property type="entry name" value="NAD(P)-binding Rossmann-fold domains"/>
    <property type="match status" value="1"/>
</dbReference>
<evidence type="ECO:0000256" key="1">
    <source>
        <dbReference type="ARBA" id="ARBA00023002"/>
    </source>
</evidence>
<dbReference type="InterPro" id="IPR036291">
    <property type="entry name" value="NAD(P)-bd_dom_sf"/>
</dbReference>
<proteinExistence type="predicted"/>
<dbReference type="Pfam" id="PF22725">
    <property type="entry name" value="GFO_IDH_MocA_C3"/>
    <property type="match status" value="1"/>
</dbReference>
<dbReference type="AlphaFoldDB" id="A0A919YP32"/>
<dbReference type="PANTHER" id="PTHR43818">
    <property type="entry name" value="BCDNA.GH03377"/>
    <property type="match status" value="1"/>
</dbReference>
<name>A0A919YP32_9BACL</name>
<dbReference type="InterPro" id="IPR050463">
    <property type="entry name" value="Gfo/Idh/MocA_oxidrdct_glycsds"/>
</dbReference>
<organism evidence="4 5">
    <name type="scientific">Paenibacillus montaniterrae</name>
    <dbReference type="NCBI Taxonomy" id="429341"/>
    <lineage>
        <taxon>Bacteria</taxon>
        <taxon>Bacillati</taxon>
        <taxon>Bacillota</taxon>
        <taxon>Bacilli</taxon>
        <taxon>Bacillales</taxon>
        <taxon>Paenibacillaceae</taxon>
        <taxon>Paenibacillus</taxon>
    </lineage>
</organism>
<evidence type="ECO:0000313" key="4">
    <source>
        <dbReference type="EMBL" id="GIP18017.1"/>
    </source>
</evidence>
<keyword evidence="1" id="KW-0560">Oxidoreductase</keyword>
<dbReference type="InterPro" id="IPR000683">
    <property type="entry name" value="Gfo/Idh/MocA-like_OxRdtase_N"/>
</dbReference>
<sequence length="361" mass="38629">MQKVKVGIIGCGNISEAYLKNCVHYEQLEVVALADLNAELAQSKAAAYGIGKVLTTEQLLADPEIEVVLNLTIPQAHASISLAALEAGKHVYSEKPLAVTVEDGQRIIAKAKERNLRVGVAPDTVLGGGIQTCRKLIDDGIIGKPIAATGFMLSGGPESWHPNPGFLYATGAGPMFDMGPYYLSAFITLLGPIERVTGSAVISYPQRMITSQPRHGEMIEVETPTHINSVLDFASGATATLITSFDIKGGSSLPNIELYGSEGTLIVPDPNTFAGPVKLRRAGSDQFEEIALTHSHTEQSRGIGLLDMAIAIRENRPHRASGELALQVLEVMHGVHIASAGERHYQVQHSCTRPEAMPEKL</sequence>
<dbReference type="GO" id="GO:0016491">
    <property type="term" value="F:oxidoreductase activity"/>
    <property type="evidence" value="ECO:0007669"/>
    <property type="project" value="UniProtKB-KW"/>
</dbReference>
<dbReference type="EMBL" id="BOSE01000007">
    <property type="protein sequence ID" value="GIP18017.1"/>
    <property type="molecule type" value="Genomic_DNA"/>
</dbReference>
<evidence type="ECO:0000313" key="5">
    <source>
        <dbReference type="Proteomes" id="UP000683139"/>
    </source>
</evidence>